<dbReference type="GO" id="GO:0005829">
    <property type="term" value="C:cytosol"/>
    <property type="evidence" value="ECO:0007669"/>
    <property type="project" value="TreeGrafter"/>
</dbReference>
<evidence type="ECO:0000256" key="9">
    <source>
        <dbReference type="ARBA" id="ARBA00030693"/>
    </source>
</evidence>
<evidence type="ECO:0000313" key="12">
    <source>
        <dbReference type="EMBL" id="KAK7803307.1"/>
    </source>
</evidence>
<dbReference type="PROSITE" id="PS50166">
    <property type="entry name" value="IMPORTIN_B_NT"/>
    <property type="match status" value="1"/>
</dbReference>
<keyword evidence="5" id="KW-0813">Transport</keyword>
<comment type="caution">
    <text evidence="12">The sequence shown here is derived from an EMBL/GenBank/DDBJ whole genome shotgun (WGS) entry which is preliminary data.</text>
</comment>
<dbReference type="PANTHER" id="PTHR10997">
    <property type="entry name" value="IMPORTIN-7, 8, 11"/>
    <property type="match status" value="1"/>
</dbReference>
<evidence type="ECO:0000256" key="6">
    <source>
        <dbReference type="ARBA" id="ARBA00022490"/>
    </source>
</evidence>
<name>A0AAW0HPG1_MYOGA</name>
<comment type="similarity">
    <text evidence="3">Belongs to the XPO2/CSE1 family.</text>
</comment>
<feature type="non-terminal residue" evidence="12">
    <location>
        <position position="1"/>
    </location>
</feature>
<dbReference type="InterPro" id="IPR013713">
    <property type="entry name" value="XPO2_central"/>
</dbReference>
<dbReference type="SUPFAM" id="SSF48371">
    <property type="entry name" value="ARM repeat"/>
    <property type="match status" value="1"/>
</dbReference>
<evidence type="ECO:0000256" key="4">
    <source>
        <dbReference type="ARBA" id="ARBA00018945"/>
    </source>
</evidence>
<reference evidence="12 13" key="1">
    <citation type="journal article" date="2023" name="bioRxiv">
        <title>Conserved and derived expression patterns and positive selection on dental genes reveal complex evolutionary context of ever-growing rodent molars.</title>
        <authorList>
            <person name="Calamari Z.T."/>
            <person name="Song A."/>
            <person name="Cohen E."/>
            <person name="Akter M."/>
            <person name="Roy R.D."/>
            <person name="Hallikas O."/>
            <person name="Christensen M.M."/>
            <person name="Li P."/>
            <person name="Marangoni P."/>
            <person name="Jernvall J."/>
            <person name="Klein O.D."/>
        </authorList>
    </citation>
    <scope>NUCLEOTIDE SEQUENCE [LARGE SCALE GENOMIC DNA]</scope>
    <source>
        <strain evidence="12">V071</strain>
    </source>
</reference>
<dbReference type="InterPro" id="IPR011989">
    <property type="entry name" value="ARM-like"/>
</dbReference>
<keyword evidence="13" id="KW-1185">Reference proteome</keyword>
<evidence type="ECO:0000256" key="1">
    <source>
        <dbReference type="ARBA" id="ARBA00004123"/>
    </source>
</evidence>
<dbReference type="GO" id="GO:0006611">
    <property type="term" value="P:protein export from nucleus"/>
    <property type="evidence" value="ECO:0007669"/>
    <property type="project" value="TreeGrafter"/>
</dbReference>
<accession>A0AAW0HPG1</accession>
<gene>
    <name evidence="12" type="ORF">U0070_009067</name>
</gene>
<organism evidence="12 13">
    <name type="scientific">Myodes glareolus</name>
    <name type="common">Bank vole</name>
    <name type="synonym">Clethrionomys glareolus</name>
    <dbReference type="NCBI Taxonomy" id="447135"/>
    <lineage>
        <taxon>Eukaryota</taxon>
        <taxon>Metazoa</taxon>
        <taxon>Chordata</taxon>
        <taxon>Craniata</taxon>
        <taxon>Vertebrata</taxon>
        <taxon>Euteleostomi</taxon>
        <taxon>Mammalia</taxon>
        <taxon>Eutheria</taxon>
        <taxon>Euarchontoglires</taxon>
        <taxon>Glires</taxon>
        <taxon>Rodentia</taxon>
        <taxon>Myomorpha</taxon>
        <taxon>Muroidea</taxon>
        <taxon>Cricetidae</taxon>
        <taxon>Arvicolinae</taxon>
        <taxon>Myodes</taxon>
    </lineage>
</organism>
<dbReference type="InterPro" id="IPR016024">
    <property type="entry name" value="ARM-type_fold"/>
</dbReference>
<dbReference type="GO" id="GO:0005049">
    <property type="term" value="F:nuclear export signal receptor activity"/>
    <property type="evidence" value="ECO:0007669"/>
    <property type="project" value="TreeGrafter"/>
</dbReference>
<dbReference type="Proteomes" id="UP001488838">
    <property type="component" value="Unassembled WGS sequence"/>
</dbReference>
<dbReference type="GO" id="GO:0031267">
    <property type="term" value="F:small GTPase binding"/>
    <property type="evidence" value="ECO:0007669"/>
    <property type="project" value="InterPro"/>
</dbReference>
<dbReference type="PANTHER" id="PTHR10997:SF8">
    <property type="entry name" value="EXPORTIN-2"/>
    <property type="match status" value="1"/>
</dbReference>
<evidence type="ECO:0000256" key="5">
    <source>
        <dbReference type="ARBA" id="ARBA00022448"/>
    </source>
</evidence>
<dbReference type="InterPro" id="IPR001494">
    <property type="entry name" value="Importin-beta_N"/>
</dbReference>
<dbReference type="InterPro" id="IPR005043">
    <property type="entry name" value="XPO2_C"/>
</dbReference>
<keyword evidence="8" id="KW-0539">Nucleus</keyword>
<sequence>PELRYDWPFQSGWAQSIPGPAPCLGLTRTCAVAATFAAAPFCRGLNVRRSSGKEWVVSGAALAWDSRLGLGVRTRYRAMELSDANLQTLTEYLKKTLDPDPAIRRPVTFKNYIKRNWRIVEDEPNKICEADRVAIKANIVHLMLSSPEQIQKQLSDAISIIGREDFPQKWPDLLTEMVNRFQSGDFHVINGVLRTAHSLFKRYRHEFKSNELWTEIKLVLDAFALPLTNLFKATIELCSTHANDASALRILFSSLILISKLFYSLNFQDEEEAGLLELLKSQICDNAALYAQKYDEEFQRYLPRFVTAIWNLLVTTGQEVKYDLLVSNAIQFLASVCERPHYKNLFEDQNTLTSICEKVIVPNMEFRAADEEAFEDNSEEYIRRDLEGSDIDTRRRAACDLVRGLCKFFEGPVTGIFSGYVNSMLQEYAKNPSINWKHKDAAIYLVTSLASKAQTQKHGITQANELVNLTEFFVNHILPDLKSNNVNEFPVLKADGIKYIMIFRNQVPKEHLLVSIPLLISHLQAESIVVHTYAAHALERLFTMRGPNNATLFTAAEIAPFVEILLTNLFKALTLPGSSENEYIMKGRRFPDVQTITKILTSDYKNPSKPHFNHYMFEAICLSIRITCKANPAAVVNFEEALFLVFTEILQNDVQEFIPYVFQVMSLLLETHKNDIPSSYMALFPHLLQPVLWERTGNIPALVRLLQAFLERGSSTIASAAADKIPGLLGVFQKLIASKANDHQGFYLLNSIIEHMPPESVDQYRKQIFILLFQRLQSSKTTKFIKSFLVFINLYCIKYGALALQEIFDGIQPKMFGMVLEKIIIPEIQKVSGNVEKKICAVGITKLLTECPPMMDTEYTKL</sequence>
<dbReference type="Pfam" id="PF03378">
    <property type="entry name" value="CAS_CSE1"/>
    <property type="match status" value="1"/>
</dbReference>
<evidence type="ECO:0000256" key="8">
    <source>
        <dbReference type="ARBA" id="ARBA00023242"/>
    </source>
</evidence>
<feature type="domain" description="Importin N-terminal" evidence="11">
    <location>
        <begin position="107"/>
        <end position="145"/>
    </location>
</feature>
<evidence type="ECO:0000259" key="11">
    <source>
        <dbReference type="PROSITE" id="PS50166"/>
    </source>
</evidence>
<evidence type="ECO:0000256" key="7">
    <source>
        <dbReference type="ARBA" id="ARBA00022927"/>
    </source>
</evidence>
<evidence type="ECO:0000256" key="10">
    <source>
        <dbReference type="ARBA" id="ARBA00032265"/>
    </source>
</evidence>
<keyword evidence="6" id="KW-0963">Cytoplasm</keyword>
<dbReference type="GO" id="GO:0005635">
    <property type="term" value="C:nuclear envelope"/>
    <property type="evidence" value="ECO:0007669"/>
    <property type="project" value="TreeGrafter"/>
</dbReference>
<dbReference type="AlphaFoldDB" id="A0AAW0HPG1"/>
<dbReference type="Pfam" id="PF08506">
    <property type="entry name" value="Cse1"/>
    <property type="match status" value="1"/>
</dbReference>
<proteinExistence type="inferred from homology"/>
<dbReference type="EMBL" id="JBBHLL010000425">
    <property type="protein sequence ID" value="KAK7803307.1"/>
    <property type="molecule type" value="Genomic_DNA"/>
</dbReference>
<comment type="subcellular location">
    <subcellularLocation>
        <location evidence="2">Cytoplasm</location>
    </subcellularLocation>
    <subcellularLocation>
        <location evidence="1">Nucleus</location>
    </subcellularLocation>
</comment>
<dbReference type="GO" id="GO:0006606">
    <property type="term" value="P:protein import into nucleus"/>
    <property type="evidence" value="ECO:0007669"/>
    <property type="project" value="TreeGrafter"/>
</dbReference>
<keyword evidence="7" id="KW-0653">Protein transport</keyword>
<evidence type="ECO:0000313" key="13">
    <source>
        <dbReference type="Proteomes" id="UP001488838"/>
    </source>
</evidence>
<evidence type="ECO:0000256" key="2">
    <source>
        <dbReference type="ARBA" id="ARBA00004496"/>
    </source>
</evidence>
<dbReference type="Gene3D" id="1.25.10.10">
    <property type="entry name" value="Leucine-rich Repeat Variant"/>
    <property type="match status" value="1"/>
</dbReference>
<protein>
    <recommendedName>
        <fullName evidence="4">Exportin-2</fullName>
    </recommendedName>
    <alternativeName>
        <fullName evidence="10">Chromosome segregation 1-like protein</fullName>
    </alternativeName>
    <alternativeName>
        <fullName evidence="9">Importin-alpha re-exporter</fullName>
    </alternativeName>
</protein>
<evidence type="ECO:0000256" key="3">
    <source>
        <dbReference type="ARBA" id="ARBA00008669"/>
    </source>
</evidence>